<dbReference type="FunCoup" id="A0A177CYG2">
    <property type="interactions" value="49"/>
</dbReference>
<dbReference type="PANTHER" id="PTHR31303:SF1">
    <property type="entry name" value="CTP-DEPENDENT DIACYLGLYCEROL KINASE 1"/>
    <property type="match status" value="1"/>
</dbReference>
<dbReference type="RefSeq" id="XP_018042443.1">
    <property type="nucleotide sequence ID" value="XM_018180650.1"/>
</dbReference>
<organism evidence="3 4">
    <name type="scientific">Paraphaeosphaeria sporulosa</name>
    <dbReference type="NCBI Taxonomy" id="1460663"/>
    <lineage>
        <taxon>Eukaryota</taxon>
        <taxon>Fungi</taxon>
        <taxon>Dikarya</taxon>
        <taxon>Ascomycota</taxon>
        <taxon>Pezizomycotina</taxon>
        <taxon>Dothideomycetes</taxon>
        <taxon>Pleosporomycetidae</taxon>
        <taxon>Pleosporales</taxon>
        <taxon>Massarineae</taxon>
        <taxon>Didymosphaeriaceae</taxon>
        <taxon>Paraphaeosphaeria</taxon>
    </lineage>
</organism>
<feature type="transmembrane region" description="Helical" evidence="2">
    <location>
        <begin position="217"/>
        <end position="235"/>
    </location>
</feature>
<dbReference type="Proteomes" id="UP000077069">
    <property type="component" value="Unassembled WGS sequence"/>
</dbReference>
<keyword evidence="2" id="KW-1133">Transmembrane helix</keyword>
<reference evidence="3 4" key="1">
    <citation type="submission" date="2016-05" db="EMBL/GenBank/DDBJ databases">
        <title>Comparative analysis of secretome profiles of manganese(II)-oxidizing ascomycete fungi.</title>
        <authorList>
            <consortium name="DOE Joint Genome Institute"/>
            <person name="Zeiner C.A."/>
            <person name="Purvine S.O."/>
            <person name="Zink E.M."/>
            <person name="Wu S."/>
            <person name="Pasa-Tolic L."/>
            <person name="Chaput D.L."/>
            <person name="Haridas S."/>
            <person name="Grigoriev I.V."/>
            <person name="Santelli C.M."/>
            <person name="Hansel C.M."/>
        </authorList>
    </citation>
    <scope>NUCLEOTIDE SEQUENCE [LARGE SCALE GENOMIC DNA]</scope>
    <source>
        <strain evidence="3 4">AP3s5-JAC2a</strain>
    </source>
</reference>
<feature type="transmembrane region" description="Helical" evidence="2">
    <location>
        <begin position="241"/>
        <end position="262"/>
    </location>
</feature>
<evidence type="ECO:0000256" key="2">
    <source>
        <dbReference type="SAM" id="Phobius"/>
    </source>
</evidence>
<feature type="transmembrane region" description="Helical" evidence="2">
    <location>
        <begin position="366"/>
        <end position="383"/>
    </location>
</feature>
<evidence type="ECO:0000313" key="4">
    <source>
        <dbReference type="Proteomes" id="UP000077069"/>
    </source>
</evidence>
<accession>A0A177CYG2</accession>
<protein>
    <recommendedName>
        <fullName evidence="5">Phosphatidate cytidylyltransferase</fullName>
    </recommendedName>
</protein>
<dbReference type="GeneID" id="28764136"/>
<keyword evidence="2" id="KW-0472">Membrane</keyword>
<sequence>MASTRQYSIPHTPRVISPSPTPSELNSREGYFGPVTRSAARKHKVTSPPPIDEDSGSDPEKRARARSRSPILEGRRRRMSGLTAKRQMNGNAKAKKADLALPNGTVNGHLSPAAANKNYWREMSRSPSPLGLIPIHQKWRSFIHRHEVPRKILHVSIGFITLFFYCTGRQPSQIHPVLLAMLLPVAAADFIRHRYWQVNRLYIRFLGALMRESEVDGWNGVISYLLGAWIVLRFFPKDVGVMSVLLLSWCDTAASTFGRLWGHLTPRVRKGKSLAGSIAACVTGVVTAALFWGWLAPLYAEYNTGVNAFAFQGVLALPAQLREVLGSSAAQGSVTGYLALGAMSLWAGVVASASEAVDLFGWDDNLTIPALCGVGLWGFIKVFA</sequence>
<dbReference type="EMBL" id="KV441548">
    <property type="protein sequence ID" value="OAG12078.1"/>
    <property type="molecule type" value="Genomic_DNA"/>
</dbReference>
<name>A0A177CYG2_9PLEO</name>
<dbReference type="AlphaFoldDB" id="A0A177CYG2"/>
<dbReference type="InParanoid" id="A0A177CYG2"/>
<dbReference type="PANTHER" id="PTHR31303">
    <property type="entry name" value="CTP-DEPENDENT DIACYLGLYCEROL KINASE 1"/>
    <property type="match status" value="1"/>
</dbReference>
<dbReference type="GO" id="GO:0006654">
    <property type="term" value="P:phosphatidic acid biosynthetic process"/>
    <property type="evidence" value="ECO:0007669"/>
    <property type="project" value="TreeGrafter"/>
</dbReference>
<feature type="transmembrane region" description="Helical" evidence="2">
    <location>
        <begin position="274"/>
        <end position="294"/>
    </location>
</feature>
<feature type="transmembrane region" description="Helical" evidence="2">
    <location>
        <begin position="148"/>
        <end position="165"/>
    </location>
</feature>
<dbReference type="GO" id="GO:0005789">
    <property type="term" value="C:endoplasmic reticulum membrane"/>
    <property type="evidence" value="ECO:0007669"/>
    <property type="project" value="TreeGrafter"/>
</dbReference>
<feature type="transmembrane region" description="Helical" evidence="2">
    <location>
        <begin position="177"/>
        <end position="196"/>
    </location>
</feature>
<dbReference type="STRING" id="1460663.A0A177CYG2"/>
<keyword evidence="2" id="KW-0812">Transmembrane</keyword>
<keyword evidence="4" id="KW-1185">Reference proteome</keyword>
<feature type="region of interest" description="Disordered" evidence="1">
    <location>
        <begin position="1"/>
        <end position="91"/>
    </location>
</feature>
<evidence type="ECO:0000313" key="3">
    <source>
        <dbReference type="EMBL" id="OAG12078.1"/>
    </source>
</evidence>
<evidence type="ECO:0000256" key="1">
    <source>
        <dbReference type="SAM" id="MobiDB-lite"/>
    </source>
</evidence>
<gene>
    <name evidence="3" type="ORF">CC84DRAFT_1182851</name>
</gene>
<dbReference type="GO" id="GO:0004143">
    <property type="term" value="F:ATP-dependent diacylglycerol kinase activity"/>
    <property type="evidence" value="ECO:0007669"/>
    <property type="project" value="InterPro"/>
</dbReference>
<dbReference type="OrthoDB" id="5673at2759"/>
<dbReference type="InterPro" id="IPR037997">
    <property type="entry name" value="Dgk1-like"/>
</dbReference>
<evidence type="ECO:0008006" key="5">
    <source>
        <dbReference type="Google" id="ProtNLM"/>
    </source>
</evidence>
<proteinExistence type="predicted"/>